<dbReference type="PRINTS" id="PR00109">
    <property type="entry name" value="TYRKINASE"/>
</dbReference>
<dbReference type="InterPro" id="IPR008942">
    <property type="entry name" value="ENTH_VHS"/>
</dbReference>
<protein>
    <submittedName>
        <fullName evidence="3">Rho guanine nucleotide exchange factor</fullName>
    </submittedName>
</protein>
<dbReference type="GO" id="GO:0004674">
    <property type="term" value="F:protein serine/threonine kinase activity"/>
    <property type="evidence" value="ECO:0007669"/>
    <property type="project" value="TreeGrafter"/>
</dbReference>
<dbReference type="PANTHER" id="PTHR44329:SF214">
    <property type="entry name" value="PROTEIN KINASE DOMAIN-CONTAINING PROTEIN"/>
    <property type="match status" value="1"/>
</dbReference>
<organism evidence="3 4">
    <name type="scientific">Paramarasmius palmivorus</name>
    <dbReference type="NCBI Taxonomy" id="297713"/>
    <lineage>
        <taxon>Eukaryota</taxon>
        <taxon>Fungi</taxon>
        <taxon>Dikarya</taxon>
        <taxon>Basidiomycota</taxon>
        <taxon>Agaricomycotina</taxon>
        <taxon>Agaricomycetes</taxon>
        <taxon>Agaricomycetidae</taxon>
        <taxon>Agaricales</taxon>
        <taxon>Marasmiineae</taxon>
        <taxon>Marasmiaceae</taxon>
        <taxon>Paramarasmius</taxon>
    </lineage>
</organism>
<dbReference type="PROSITE" id="PS50179">
    <property type="entry name" value="VHS"/>
    <property type="match status" value="1"/>
</dbReference>
<dbReference type="GO" id="GO:0043130">
    <property type="term" value="F:ubiquitin binding"/>
    <property type="evidence" value="ECO:0007669"/>
    <property type="project" value="InterPro"/>
</dbReference>
<dbReference type="PROSITE" id="PS50011">
    <property type="entry name" value="PROTEIN_KINASE_DOM"/>
    <property type="match status" value="1"/>
</dbReference>
<dbReference type="GO" id="GO:0016192">
    <property type="term" value="P:vesicle-mediated transport"/>
    <property type="evidence" value="ECO:0007669"/>
    <property type="project" value="UniProtKB-ARBA"/>
</dbReference>
<sequence>MLKAVLRLSRQSNLYPQCLTIRNVKPLGEHPVASGGFGEIWMGAIEGSEEVVCLKVVKLYQRSNIENVLKNFVREAIVWGQLEHPNLLPFLGLFFLGESKQRLCLISPWMENGNLTQFLDRTPRTEVNHRQLVWDVANGLQCLHHMKIIHADLKGANILVTRYGRAAVSDFGLSYVAEGEVLRMTSSSALLGGTIRWLAPELLSRESRPSYKTDIYAFGCVCYEIYTGFCPFYNLRSDAAVILQVIKGDRPSRPNDLLELDDDVWALMHQCWLAESSSRPDIDSLKQLLYSLFGAIESPPQWDLATLKHIWRDVREPGMAYNSRQVTNFLSRSYENLQTRVFDKELEDFGLARSTNFRQPLARPIPKDVSGATNIRGWLSCNTDKGMNDDNYSMLRNRDEGCEGSSGEFDSLTMHIGYLTATGREDWATALYICDCASSDQTLAEEAARALRREFKYGEPSAQLNAVRLWAILLLNANEIIMAQLMSCKFLKTLENLVVNPKINHDVKERVLYVVAAAAYASEGGDTAGFKGLWKKIKPHDKPAEGEPLRISAIFNIPSAINDRLLSSPIHDMRPSPLRKMLLDATVDRD</sequence>
<dbReference type="GO" id="GO:0005524">
    <property type="term" value="F:ATP binding"/>
    <property type="evidence" value="ECO:0007669"/>
    <property type="project" value="InterPro"/>
</dbReference>
<dbReference type="SUPFAM" id="SSF56112">
    <property type="entry name" value="Protein kinase-like (PK-like)"/>
    <property type="match status" value="1"/>
</dbReference>
<evidence type="ECO:0000313" key="3">
    <source>
        <dbReference type="EMBL" id="KAK7049954.1"/>
    </source>
</evidence>
<dbReference type="Pfam" id="PF00790">
    <property type="entry name" value="VHS"/>
    <property type="match status" value="1"/>
</dbReference>
<accession>A0AAW0DHN4</accession>
<reference evidence="3 4" key="1">
    <citation type="submission" date="2024-01" db="EMBL/GenBank/DDBJ databases">
        <title>A draft genome for a cacao thread blight-causing isolate of Paramarasmius palmivorus.</title>
        <authorList>
            <person name="Baruah I.K."/>
            <person name="Bukari Y."/>
            <person name="Amoako-Attah I."/>
            <person name="Meinhardt L.W."/>
            <person name="Bailey B.A."/>
            <person name="Cohen S.P."/>
        </authorList>
    </citation>
    <scope>NUCLEOTIDE SEQUENCE [LARGE SCALE GENOMIC DNA]</scope>
    <source>
        <strain evidence="3 4">GH-12</strain>
    </source>
</reference>
<dbReference type="InterPro" id="IPR001245">
    <property type="entry name" value="Ser-Thr/Tyr_kinase_cat_dom"/>
</dbReference>
<dbReference type="InterPro" id="IPR008271">
    <property type="entry name" value="Ser/Thr_kinase_AS"/>
</dbReference>
<dbReference type="InterPro" id="IPR011009">
    <property type="entry name" value="Kinase-like_dom_sf"/>
</dbReference>
<evidence type="ECO:0000259" key="1">
    <source>
        <dbReference type="PROSITE" id="PS50011"/>
    </source>
</evidence>
<dbReference type="SUPFAM" id="SSF48464">
    <property type="entry name" value="ENTH/VHS domain"/>
    <property type="match status" value="1"/>
</dbReference>
<dbReference type="Proteomes" id="UP001383192">
    <property type="component" value="Unassembled WGS sequence"/>
</dbReference>
<dbReference type="InterPro" id="IPR002014">
    <property type="entry name" value="VHS_dom"/>
</dbReference>
<comment type="caution">
    <text evidence="3">The sequence shown here is derived from an EMBL/GenBank/DDBJ whole genome shotgun (WGS) entry which is preliminary data.</text>
</comment>
<dbReference type="InterPro" id="IPR000719">
    <property type="entry name" value="Prot_kinase_dom"/>
</dbReference>
<dbReference type="Gene3D" id="1.25.40.90">
    <property type="match status" value="1"/>
</dbReference>
<dbReference type="PANTHER" id="PTHR44329">
    <property type="entry name" value="SERINE/THREONINE-PROTEIN KINASE TNNI3K-RELATED"/>
    <property type="match status" value="1"/>
</dbReference>
<feature type="domain" description="VHS" evidence="2">
    <location>
        <begin position="425"/>
        <end position="515"/>
    </location>
</feature>
<dbReference type="GO" id="GO:0007034">
    <property type="term" value="P:vacuolar transport"/>
    <property type="evidence" value="ECO:0007669"/>
    <property type="project" value="UniProtKB-ARBA"/>
</dbReference>
<feature type="domain" description="Protein kinase" evidence="1">
    <location>
        <begin position="26"/>
        <end position="293"/>
    </location>
</feature>
<gene>
    <name evidence="3" type="primary">TUS1_7</name>
    <name evidence="3" type="ORF">VNI00_005385</name>
</gene>
<dbReference type="Pfam" id="PF07714">
    <property type="entry name" value="PK_Tyr_Ser-Thr"/>
    <property type="match status" value="1"/>
</dbReference>
<dbReference type="GO" id="GO:0035091">
    <property type="term" value="F:phosphatidylinositol binding"/>
    <property type="evidence" value="ECO:0007669"/>
    <property type="project" value="InterPro"/>
</dbReference>
<keyword evidence="4" id="KW-1185">Reference proteome</keyword>
<dbReference type="SMART" id="SM00220">
    <property type="entry name" value="S_TKc"/>
    <property type="match status" value="1"/>
</dbReference>
<dbReference type="PROSITE" id="PS00108">
    <property type="entry name" value="PROTEIN_KINASE_ST"/>
    <property type="match status" value="1"/>
</dbReference>
<dbReference type="Gene3D" id="1.10.510.10">
    <property type="entry name" value="Transferase(Phosphotransferase) domain 1"/>
    <property type="match status" value="1"/>
</dbReference>
<proteinExistence type="predicted"/>
<dbReference type="AlphaFoldDB" id="A0AAW0DHN4"/>
<dbReference type="InterPro" id="IPR051681">
    <property type="entry name" value="Ser/Thr_Kinases-Pseudokinases"/>
</dbReference>
<dbReference type="CDD" id="cd16980">
    <property type="entry name" value="VHS_Lsb5"/>
    <property type="match status" value="1"/>
</dbReference>
<evidence type="ECO:0000313" key="4">
    <source>
        <dbReference type="Proteomes" id="UP001383192"/>
    </source>
</evidence>
<evidence type="ECO:0000259" key="2">
    <source>
        <dbReference type="PROSITE" id="PS50179"/>
    </source>
</evidence>
<name>A0AAW0DHN4_9AGAR</name>
<dbReference type="EMBL" id="JAYKXP010000015">
    <property type="protein sequence ID" value="KAK7049954.1"/>
    <property type="molecule type" value="Genomic_DNA"/>
</dbReference>